<feature type="compositionally biased region" description="Polar residues" evidence="2">
    <location>
        <begin position="424"/>
        <end position="440"/>
    </location>
</feature>
<evidence type="ECO:0000313" key="3">
    <source>
        <dbReference type="EMBL" id="OCL12310.1"/>
    </source>
</evidence>
<keyword evidence="1" id="KW-0040">ANK repeat</keyword>
<dbReference type="Pfam" id="PF12796">
    <property type="entry name" value="Ank_2"/>
    <property type="match status" value="1"/>
</dbReference>
<evidence type="ECO:0000256" key="1">
    <source>
        <dbReference type="PROSITE-ProRule" id="PRU00023"/>
    </source>
</evidence>
<name>A0A8E2F862_9PEZI</name>
<dbReference type="InterPro" id="IPR036770">
    <property type="entry name" value="Ankyrin_rpt-contain_sf"/>
</dbReference>
<feature type="repeat" description="ANK" evidence="1">
    <location>
        <begin position="5"/>
        <end position="37"/>
    </location>
</feature>
<feature type="region of interest" description="Disordered" evidence="2">
    <location>
        <begin position="118"/>
        <end position="156"/>
    </location>
</feature>
<dbReference type="PANTHER" id="PTHR38166:SF1">
    <property type="entry name" value="C2H2-TYPE DOMAIN-CONTAINING PROTEIN"/>
    <property type="match status" value="1"/>
</dbReference>
<dbReference type="InterPro" id="IPR002110">
    <property type="entry name" value="Ankyrin_rpt"/>
</dbReference>
<dbReference type="OrthoDB" id="539213at2759"/>
<organism evidence="3 4">
    <name type="scientific">Glonium stellatum</name>
    <dbReference type="NCBI Taxonomy" id="574774"/>
    <lineage>
        <taxon>Eukaryota</taxon>
        <taxon>Fungi</taxon>
        <taxon>Dikarya</taxon>
        <taxon>Ascomycota</taxon>
        <taxon>Pezizomycotina</taxon>
        <taxon>Dothideomycetes</taxon>
        <taxon>Pleosporomycetidae</taxon>
        <taxon>Gloniales</taxon>
        <taxon>Gloniaceae</taxon>
        <taxon>Glonium</taxon>
    </lineage>
</organism>
<proteinExistence type="predicted"/>
<dbReference type="Gene3D" id="1.25.40.20">
    <property type="entry name" value="Ankyrin repeat-containing domain"/>
    <property type="match status" value="1"/>
</dbReference>
<dbReference type="PROSITE" id="PS50297">
    <property type="entry name" value="ANK_REP_REGION"/>
    <property type="match status" value="1"/>
</dbReference>
<evidence type="ECO:0000313" key="4">
    <source>
        <dbReference type="Proteomes" id="UP000250140"/>
    </source>
</evidence>
<keyword evidence="4" id="KW-1185">Reference proteome</keyword>
<accession>A0A8E2F862</accession>
<dbReference type="AlphaFoldDB" id="A0A8E2F862"/>
<evidence type="ECO:0000256" key="2">
    <source>
        <dbReference type="SAM" id="MobiDB-lite"/>
    </source>
</evidence>
<dbReference type="PROSITE" id="PS50088">
    <property type="entry name" value="ANK_REPEAT"/>
    <property type="match status" value="2"/>
</dbReference>
<gene>
    <name evidence="3" type="ORF">AOQ84DRAFT_373198</name>
</gene>
<sequence length="514" mass="57775">MNTIRGLSPLHIAAARGHVAVVSALLRGGVDPNLKDSCLGWAPLSHAIWHRHIPVVKILIACGALISVFDRGIPPWVNRVMRGLTSLIGCDSKAGYRVCPGKNDSASSPDCGNIDILPGTEPSSAAWKRTRKKKDSSGEDQEDGPNKRRRLDPKKGSDIKKTNLRLACPFYKIDPAKHCMNRTCTDPRGYSGCNRIKEHMAQKHVLPIHCPRCRCEFKNDTELKAHYTAITGCDARLDARDYSLGYDAEQEKKLKRLSLRQFQSQEDFWREIFRTCFPEVEELNIPSPFADQRVETFEQYDEYANRKRVQNGQLRGEIERVLVNSSLSRPDQITEILNIVNTQQPSIREQYLQRQGSRESLHFASLSLAAGQLRAQPDESNPINCDMPTPTAMATSWEQMPITEMLGPDNFSTRAHQFPPDGQMTDSGFDSTSRRPSTTTAYEQYNPGIGELRPQNLAHEYNTFGAPYLGHQSQVPDYPEQINPPSLASSELAELSNLFHDEHVNSSADYLDQE</sequence>
<feature type="repeat" description="ANK" evidence="1">
    <location>
        <begin position="39"/>
        <end position="71"/>
    </location>
</feature>
<dbReference type="SUPFAM" id="SSF48403">
    <property type="entry name" value="Ankyrin repeat"/>
    <property type="match status" value="1"/>
</dbReference>
<dbReference type="Proteomes" id="UP000250140">
    <property type="component" value="Unassembled WGS sequence"/>
</dbReference>
<reference evidence="3 4" key="1">
    <citation type="journal article" date="2016" name="Nat. Commun.">
        <title>Ectomycorrhizal ecology is imprinted in the genome of the dominant symbiotic fungus Cenococcum geophilum.</title>
        <authorList>
            <consortium name="DOE Joint Genome Institute"/>
            <person name="Peter M."/>
            <person name="Kohler A."/>
            <person name="Ohm R.A."/>
            <person name="Kuo A."/>
            <person name="Krutzmann J."/>
            <person name="Morin E."/>
            <person name="Arend M."/>
            <person name="Barry K.W."/>
            <person name="Binder M."/>
            <person name="Choi C."/>
            <person name="Clum A."/>
            <person name="Copeland A."/>
            <person name="Grisel N."/>
            <person name="Haridas S."/>
            <person name="Kipfer T."/>
            <person name="LaButti K."/>
            <person name="Lindquist E."/>
            <person name="Lipzen A."/>
            <person name="Maire R."/>
            <person name="Meier B."/>
            <person name="Mihaltcheva S."/>
            <person name="Molinier V."/>
            <person name="Murat C."/>
            <person name="Poggeler S."/>
            <person name="Quandt C.A."/>
            <person name="Sperisen C."/>
            <person name="Tritt A."/>
            <person name="Tisserant E."/>
            <person name="Crous P.W."/>
            <person name="Henrissat B."/>
            <person name="Nehls U."/>
            <person name="Egli S."/>
            <person name="Spatafora J.W."/>
            <person name="Grigoriev I.V."/>
            <person name="Martin F.M."/>
        </authorList>
    </citation>
    <scope>NUCLEOTIDE SEQUENCE [LARGE SCALE GENOMIC DNA]</scope>
    <source>
        <strain evidence="3 4">CBS 207.34</strain>
    </source>
</reference>
<dbReference type="PANTHER" id="PTHR38166">
    <property type="entry name" value="C2H2-TYPE DOMAIN-CONTAINING PROTEIN-RELATED"/>
    <property type="match status" value="1"/>
</dbReference>
<dbReference type="EMBL" id="KV748891">
    <property type="protein sequence ID" value="OCL12310.1"/>
    <property type="molecule type" value="Genomic_DNA"/>
</dbReference>
<feature type="region of interest" description="Disordered" evidence="2">
    <location>
        <begin position="421"/>
        <end position="440"/>
    </location>
</feature>
<dbReference type="SMART" id="SM00248">
    <property type="entry name" value="ANK"/>
    <property type="match status" value="2"/>
</dbReference>
<protein>
    <submittedName>
        <fullName evidence="3">Uncharacterized protein</fullName>
    </submittedName>
</protein>